<evidence type="ECO:0000313" key="3">
    <source>
        <dbReference type="EMBL" id="GLS85160.1"/>
    </source>
</evidence>
<dbReference type="AlphaFoldDB" id="A0AA37WZW5"/>
<feature type="transmembrane region" description="Helical" evidence="1">
    <location>
        <begin position="95"/>
        <end position="118"/>
    </location>
</feature>
<feature type="transmembrane region" description="Helical" evidence="1">
    <location>
        <begin position="66"/>
        <end position="89"/>
    </location>
</feature>
<feature type="signal peptide" evidence="2">
    <location>
        <begin position="1"/>
        <end position="21"/>
    </location>
</feature>
<comment type="caution">
    <text evidence="3">The sequence shown here is derived from an EMBL/GenBank/DDBJ whole genome shotgun (WGS) entry which is preliminary data.</text>
</comment>
<dbReference type="RefSeq" id="WP_284323387.1">
    <property type="nucleotide sequence ID" value="NZ_BSPP01000001.1"/>
</dbReference>
<keyword evidence="1" id="KW-1133">Transmembrane helix</keyword>
<evidence type="ECO:0000313" key="5">
    <source>
        <dbReference type="Proteomes" id="UP001157355"/>
    </source>
</evidence>
<reference evidence="3 5" key="1">
    <citation type="journal article" date="2014" name="Int. J. Syst. Evol. Microbiol.">
        <title>Complete genome sequence of Corynebacterium casei LMG S-19264T (=DSM 44701T), isolated from a smear-ripened cheese.</title>
        <authorList>
            <consortium name="US DOE Joint Genome Institute (JGI-PGF)"/>
            <person name="Walter F."/>
            <person name="Albersmeier A."/>
            <person name="Kalinowski J."/>
            <person name="Ruckert C."/>
        </authorList>
    </citation>
    <scope>NUCLEOTIDE SEQUENCE [LARGE SCALE GENOMIC DNA]</scope>
    <source>
        <strain evidence="3 5">NBRC 111766</strain>
    </source>
</reference>
<evidence type="ECO:0000256" key="1">
    <source>
        <dbReference type="SAM" id="Phobius"/>
    </source>
</evidence>
<feature type="transmembrane region" description="Helical" evidence="1">
    <location>
        <begin position="37"/>
        <end position="59"/>
    </location>
</feature>
<dbReference type="EMBL" id="BSPP01000001">
    <property type="protein sequence ID" value="GLS85160.1"/>
    <property type="molecule type" value="Genomic_DNA"/>
</dbReference>
<keyword evidence="5" id="KW-1185">Reference proteome</keyword>
<proteinExistence type="predicted"/>
<evidence type="ECO:0000256" key="2">
    <source>
        <dbReference type="SAM" id="SignalP"/>
    </source>
</evidence>
<keyword evidence="1" id="KW-0472">Membrane</keyword>
<organism evidence="3 5">
    <name type="scientific">Cypionkella aquatica</name>
    <dbReference type="NCBI Taxonomy" id="1756042"/>
    <lineage>
        <taxon>Bacteria</taxon>
        <taxon>Pseudomonadati</taxon>
        <taxon>Pseudomonadota</taxon>
        <taxon>Alphaproteobacteria</taxon>
        <taxon>Rhodobacterales</taxon>
        <taxon>Paracoccaceae</taxon>
        <taxon>Cypionkella</taxon>
    </lineage>
</organism>
<sequence length="122" mass="13574">MFSVLIRLALTAGLAALAALAASNWQNYYQRQLNESFTNFLVIGSLIVLGGLAVAVWSFRTRLFGLLVRALLSVPFIGFIILVIVWVRPTRDQPLAVMFFIGLCAVCVLLIAAMWSYWPKKP</sequence>
<reference evidence="3" key="2">
    <citation type="submission" date="2023-01" db="EMBL/GenBank/DDBJ databases">
        <title>Draft genome sequence of Cypionkella aquatica strain NBRC 111766.</title>
        <authorList>
            <person name="Sun Q."/>
            <person name="Mori K."/>
        </authorList>
    </citation>
    <scope>NUCLEOTIDE SEQUENCE</scope>
    <source>
        <strain evidence="3">NBRC 111766</strain>
    </source>
</reference>
<gene>
    <name evidence="3" type="ORF">GCM10010873_01330</name>
    <name evidence="4" type="ORF">GCM10010873_17050</name>
</gene>
<accession>A0AA37WZW5</accession>
<dbReference type="EMBL" id="BSPP01000006">
    <property type="protein sequence ID" value="GLS86731.1"/>
    <property type="molecule type" value="Genomic_DNA"/>
</dbReference>
<keyword evidence="1" id="KW-0812">Transmembrane</keyword>
<name>A0AA37WZW5_9RHOB</name>
<dbReference type="Proteomes" id="UP001157355">
    <property type="component" value="Unassembled WGS sequence"/>
</dbReference>
<feature type="chain" id="PRO_5042787816" description="Major facilitator superfamily (MFS) profile domain-containing protein" evidence="2">
    <location>
        <begin position="22"/>
        <end position="122"/>
    </location>
</feature>
<evidence type="ECO:0008006" key="6">
    <source>
        <dbReference type="Google" id="ProtNLM"/>
    </source>
</evidence>
<evidence type="ECO:0000313" key="4">
    <source>
        <dbReference type="EMBL" id="GLS86731.1"/>
    </source>
</evidence>
<protein>
    <recommendedName>
        <fullName evidence="6">Major facilitator superfamily (MFS) profile domain-containing protein</fullName>
    </recommendedName>
</protein>
<keyword evidence="2" id="KW-0732">Signal</keyword>